<dbReference type="PROSITE" id="PS50076">
    <property type="entry name" value="DNAJ_2"/>
    <property type="match status" value="1"/>
</dbReference>
<keyword evidence="1" id="KW-0812">Transmembrane</keyword>
<reference evidence="3 4" key="1">
    <citation type="submission" date="2020-03" db="EMBL/GenBank/DDBJ databases">
        <title>Sphingomonas sp. nov., isolated from fish.</title>
        <authorList>
            <person name="Hyun D.-W."/>
            <person name="Bae J.-W."/>
        </authorList>
    </citation>
    <scope>NUCLEOTIDE SEQUENCE [LARGE SCALE GENOMIC DNA]</scope>
    <source>
        <strain evidence="3 4">HDW15B</strain>
    </source>
</reference>
<dbReference type="Pfam" id="PF00226">
    <property type="entry name" value="DnaJ"/>
    <property type="match status" value="1"/>
</dbReference>
<dbReference type="KEGG" id="spii:G7077_10795"/>
<protein>
    <submittedName>
        <fullName evidence="3">J domain-containing protein</fullName>
    </submittedName>
</protein>
<accession>A0A6G7YRF0</accession>
<dbReference type="PANTHER" id="PTHR44825:SF1">
    <property type="entry name" value="DNAJ HOMOLOG SUBFAMILY C MEMBER 4"/>
    <property type="match status" value="1"/>
</dbReference>
<gene>
    <name evidence="3" type="ORF">G7077_10795</name>
</gene>
<dbReference type="CDD" id="cd06257">
    <property type="entry name" value="DnaJ"/>
    <property type="match status" value="1"/>
</dbReference>
<evidence type="ECO:0000313" key="3">
    <source>
        <dbReference type="EMBL" id="QIK79317.1"/>
    </source>
</evidence>
<proteinExistence type="predicted"/>
<dbReference type="AlphaFoldDB" id="A0A6G7YRF0"/>
<feature type="transmembrane region" description="Helical" evidence="1">
    <location>
        <begin position="132"/>
        <end position="150"/>
    </location>
</feature>
<keyword evidence="4" id="KW-1185">Reference proteome</keyword>
<keyword evidence="1" id="KW-0472">Membrane</keyword>
<sequence>MAKFRTHYDNLQVSRSASPEVIKAAYRVLSAKHHPDRNLGDPQAAEMMTSLNASYAVLTDEDARREHDRWIRRQETAGEERRAAAAVRTNLSAADPPLWSQPSPTAVRFSRDTRSVSGAVEAAMAPGRLRSVGTLIVAVLAGLMLVAALLSEQDAGRRAAERWRRAAAAPTLPQQPAIDLAAIRDRAPNGQPWPARADYVRGYPQLEEGGRSTLTIDNGPNSFPVYLKLSKRDAGDRIAVRHVYLPPRTSFAIRALAPGTYDVAYLNLNDGSIARSQPLDLTEVVEANGTRFSNVSLTLMPVTMGSGRSSPNLSDF</sequence>
<dbReference type="InterPro" id="IPR052763">
    <property type="entry name" value="DnaJ_C4"/>
</dbReference>
<evidence type="ECO:0000313" key="4">
    <source>
        <dbReference type="Proteomes" id="UP000503222"/>
    </source>
</evidence>
<dbReference type="PRINTS" id="PR00625">
    <property type="entry name" value="JDOMAIN"/>
</dbReference>
<name>A0A6G7YRF0_9SPHN</name>
<dbReference type="InterPro" id="IPR001623">
    <property type="entry name" value="DnaJ_domain"/>
</dbReference>
<dbReference type="RefSeq" id="WP_166411705.1">
    <property type="nucleotide sequence ID" value="NZ_CP049869.1"/>
</dbReference>
<dbReference type="Gene3D" id="1.10.287.110">
    <property type="entry name" value="DnaJ domain"/>
    <property type="match status" value="1"/>
</dbReference>
<dbReference type="SMART" id="SM00271">
    <property type="entry name" value="DnaJ"/>
    <property type="match status" value="1"/>
</dbReference>
<keyword evidence="1" id="KW-1133">Transmembrane helix</keyword>
<dbReference type="EMBL" id="CP049869">
    <property type="protein sequence ID" value="QIK79317.1"/>
    <property type="molecule type" value="Genomic_DNA"/>
</dbReference>
<organism evidence="3 4">
    <name type="scientific">Sphingomonas piscis</name>
    <dbReference type="NCBI Taxonomy" id="2714943"/>
    <lineage>
        <taxon>Bacteria</taxon>
        <taxon>Pseudomonadati</taxon>
        <taxon>Pseudomonadota</taxon>
        <taxon>Alphaproteobacteria</taxon>
        <taxon>Sphingomonadales</taxon>
        <taxon>Sphingomonadaceae</taxon>
        <taxon>Sphingomonas</taxon>
    </lineage>
</organism>
<dbReference type="InterPro" id="IPR036869">
    <property type="entry name" value="J_dom_sf"/>
</dbReference>
<evidence type="ECO:0000259" key="2">
    <source>
        <dbReference type="PROSITE" id="PS50076"/>
    </source>
</evidence>
<dbReference type="SUPFAM" id="SSF46565">
    <property type="entry name" value="Chaperone J-domain"/>
    <property type="match status" value="1"/>
</dbReference>
<evidence type="ECO:0000256" key="1">
    <source>
        <dbReference type="SAM" id="Phobius"/>
    </source>
</evidence>
<dbReference type="PANTHER" id="PTHR44825">
    <property type="match status" value="1"/>
</dbReference>
<feature type="domain" description="J" evidence="2">
    <location>
        <begin position="6"/>
        <end position="71"/>
    </location>
</feature>
<dbReference type="Proteomes" id="UP000503222">
    <property type="component" value="Chromosome"/>
</dbReference>